<evidence type="ECO:0000256" key="17">
    <source>
        <dbReference type="ARBA" id="ARBA00053908"/>
    </source>
</evidence>
<feature type="binding site" evidence="20">
    <location>
        <position position="179"/>
    </location>
    <ligand>
        <name>FAD</name>
        <dbReference type="ChEBI" id="CHEBI:57692"/>
    </ligand>
</feature>
<evidence type="ECO:0000256" key="4">
    <source>
        <dbReference type="ARBA" id="ARBA00022475"/>
    </source>
</evidence>
<dbReference type="FunFam" id="3.10.520.10:FF:000001">
    <property type="entry name" value="FAD:protein FMN transferase"/>
    <property type="match status" value="1"/>
</dbReference>
<dbReference type="GO" id="GO:0005886">
    <property type="term" value="C:plasma membrane"/>
    <property type="evidence" value="ECO:0007669"/>
    <property type="project" value="UniProtKB-SubCell"/>
</dbReference>
<evidence type="ECO:0000256" key="18">
    <source>
        <dbReference type="ARBA" id="ARBA00060485"/>
    </source>
</evidence>
<evidence type="ECO:0000313" key="24">
    <source>
        <dbReference type="Proteomes" id="UP000659047"/>
    </source>
</evidence>
<keyword evidence="12" id="KW-0472">Membrane</keyword>
<dbReference type="PANTHER" id="PTHR30040">
    <property type="entry name" value="THIAMINE BIOSYNTHESIS LIPOPROTEIN APBE"/>
    <property type="match status" value="1"/>
</dbReference>
<feature type="binding site" evidence="20">
    <location>
        <position position="185"/>
    </location>
    <ligand>
        <name>FAD</name>
        <dbReference type="ChEBI" id="CHEBI:57692"/>
    </ligand>
</feature>
<evidence type="ECO:0000313" key="23">
    <source>
        <dbReference type="EMBL" id="MBK4714125.1"/>
    </source>
</evidence>
<comment type="similarity">
    <text evidence="1 19 22">Belongs to the ApbE family.</text>
</comment>
<comment type="subcellular location">
    <subcellularLocation>
        <location evidence="18 22">Cell inner membrane</location>
        <topology evidence="18 22">Lipid-anchor</topology>
        <orientation evidence="18 22">Periplasmic side</orientation>
    </subcellularLocation>
</comment>
<accession>A0A8K0V2T7</accession>
<evidence type="ECO:0000256" key="11">
    <source>
        <dbReference type="ARBA" id="ARBA00022842"/>
    </source>
</evidence>
<dbReference type="Proteomes" id="UP000659047">
    <property type="component" value="Unassembled WGS sequence"/>
</dbReference>
<keyword evidence="14 22" id="KW-0449">Lipoprotein</keyword>
<keyword evidence="9 22" id="KW-0732">Signal</keyword>
<keyword evidence="4" id="KW-1003">Cell membrane</keyword>
<dbReference type="AlphaFoldDB" id="A0A8K0V2T7"/>
<comment type="function">
    <text evidence="17">Flavin transferase that catalyzes the transfer of the FMN moiety of FAD and its covalent binding to the hydroxyl group of a threonine residue in a target flavoprotein such as NqrB and NqrC, two subunits of the NQR complex.</text>
</comment>
<feature type="signal peptide" evidence="22">
    <location>
        <begin position="1"/>
        <end position="23"/>
    </location>
</feature>
<dbReference type="EMBL" id="JAEPBH010000003">
    <property type="protein sequence ID" value="MBK4714125.1"/>
    <property type="molecule type" value="Genomic_DNA"/>
</dbReference>
<dbReference type="Pfam" id="PF02424">
    <property type="entry name" value="ApbE"/>
    <property type="match status" value="1"/>
</dbReference>
<evidence type="ECO:0000256" key="3">
    <source>
        <dbReference type="ARBA" id="ARBA00016337"/>
    </source>
</evidence>
<name>A0A8K0V2T7_9ENTR</name>
<keyword evidence="13" id="KW-0564">Palmitate</keyword>
<evidence type="ECO:0000256" key="12">
    <source>
        <dbReference type="ARBA" id="ARBA00023136"/>
    </source>
</evidence>
<dbReference type="GO" id="GO:0016740">
    <property type="term" value="F:transferase activity"/>
    <property type="evidence" value="ECO:0007669"/>
    <property type="project" value="UniProtKB-UniRule"/>
</dbReference>
<keyword evidence="24" id="KW-1185">Reference proteome</keyword>
<feature type="binding site" evidence="20">
    <location>
        <position position="39"/>
    </location>
    <ligand>
        <name>FAD</name>
        <dbReference type="ChEBI" id="CHEBI:57692"/>
    </ligand>
</feature>
<dbReference type="InterPro" id="IPR003374">
    <property type="entry name" value="ApbE-like_sf"/>
</dbReference>
<evidence type="ECO:0000256" key="21">
    <source>
        <dbReference type="PIRSR" id="PIRSR006268-2"/>
    </source>
</evidence>
<keyword evidence="7 19" id="KW-0808">Transferase</keyword>
<comment type="cofactor">
    <cofactor evidence="21">
        <name>Mg(2+)</name>
        <dbReference type="ChEBI" id="CHEBI:18420"/>
    </cofactor>
    <cofactor evidence="21">
        <name>Mn(2+)</name>
        <dbReference type="ChEBI" id="CHEBI:29035"/>
    </cofactor>
    <text evidence="21">Magnesium. Can also use manganese.</text>
</comment>
<dbReference type="GO" id="GO:0046872">
    <property type="term" value="F:metal ion binding"/>
    <property type="evidence" value="ECO:0007669"/>
    <property type="project" value="UniProtKB-UniRule"/>
</dbReference>
<dbReference type="InterPro" id="IPR024932">
    <property type="entry name" value="ApbE"/>
</dbReference>
<dbReference type="SUPFAM" id="SSF143631">
    <property type="entry name" value="ApbE-like"/>
    <property type="match status" value="1"/>
</dbReference>
<feature type="binding site" evidence="20">
    <location>
        <position position="76"/>
    </location>
    <ligand>
        <name>FAD</name>
        <dbReference type="ChEBI" id="CHEBI:57692"/>
    </ligand>
</feature>
<evidence type="ECO:0000256" key="22">
    <source>
        <dbReference type="RuleBase" id="RU363002"/>
    </source>
</evidence>
<feature type="binding site" evidence="21">
    <location>
        <position position="296"/>
    </location>
    <ligand>
        <name>Mg(2+)</name>
        <dbReference type="ChEBI" id="CHEBI:18420"/>
    </ligand>
</feature>
<evidence type="ECO:0000256" key="7">
    <source>
        <dbReference type="ARBA" id="ARBA00022679"/>
    </source>
</evidence>
<dbReference type="PANTHER" id="PTHR30040:SF2">
    <property type="entry name" value="FAD:PROTEIN FMN TRANSFERASE"/>
    <property type="match status" value="1"/>
</dbReference>
<gene>
    <name evidence="23" type="primary">apbE</name>
    <name evidence="23" type="ORF">JJB97_02000</name>
</gene>
<reference evidence="23" key="1">
    <citation type="submission" date="2021-01" db="EMBL/GenBank/DDBJ databases">
        <title>Intestinitalea alba gen. nov., sp. nov., a novel genus of the family Enterobacteriaceae, isolated from the gut of the plastic-eating mealworm Tenebrio molitor L.</title>
        <authorList>
            <person name="Yang Y."/>
        </authorList>
    </citation>
    <scope>NUCLEOTIDE SEQUENCE</scope>
    <source>
        <strain evidence="23">BIT-L3</strain>
    </source>
</reference>
<feature type="chain" id="PRO_5035488534" description="FAD:protein FMN transferase" evidence="22">
    <location>
        <begin position="24"/>
        <end position="348"/>
    </location>
</feature>
<dbReference type="RefSeq" id="WP_238712132.1">
    <property type="nucleotide sequence ID" value="NZ_JAEPBH010000003.1"/>
</dbReference>
<keyword evidence="6 19" id="KW-0285">Flavoprotein</keyword>
<feature type="binding site" evidence="21">
    <location>
        <position position="300"/>
    </location>
    <ligand>
        <name>Mg(2+)</name>
        <dbReference type="ChEBI" id="CHEBI:18420"/>
    </ligand>
</feature>
<evidence type="ECO:0000256" key="19">
    <source>
        <dbReference type="PIRNR" id="PIRNR006268"/>
    </source>
</evidence>
<feature type="binding site" evidence="21">
    <location>
        <position position="182"/>
    </location>
    <ligand>
        <name>Mg(2+)</name>
        <dbReference type="ChEBI" id="CHEBI:18420"/>
    </ligand>
</feature>
<evidence type="ECO:0000256" key="6">
    <source>
        <dbReference type="ARBA" id="ARBA00022630"/>
    </source>
</evidence>
<evidence type="ECO:0000256" key="15">
    <source>
        <dbReference type="ARBA" id="ARBA00031306"/>
    </source>
</evidence>
<dbReference type="Gene3D" id="3.10.520.10">
    <property type="entry name" value="ApbE-like domains"/>
    <property type="match status" value="1"/>
</dbReference>
<feature type="binding site" evidence="20">
    <location>
        <position position="270"/>
    </location>
    <ligand>
        <name>FAD</name>
        <dbReference type="ChEBI" id="CHEBI:57692"/>
    </ligand>
</feature>
<keyword evidence="10 19" id="KW-0274">FAD</keyword>
<evidence type="ECO:0000256" key="2">
    <source>
        <dbReference type="ARBA" id="ARBA00011955"/>
    </source>
</evidence>
<comment type="caution">
    <text evidence="23">The sequence shown here is derived from an EMBL/GenBank/DDBJ whole genome shotgun (WGS) entry which is preliminary data.</text>
</comment>
<evidence type="ECO:0000256" key="5">
    <source>
        <dbReference type="ARBA" id="ARBA00022519"/>
    </source>
</evidence>
<evidence type="ECO:0000256" key="9">
    <source>
        <dbReference type="ARBA" id="ARBA00022729"/>
    </source>
</evidence>
<evidence type="ECO:0000256" key="8">
    <source>
        <dbReference type="ARBA" id="ARBA00022723"/>
    </source>
</evidence>
<keyword evidence="8 19" id="KW-0479">Metal-binding</keyword>
<dbReference type="PIRSF" id="PIRSF006268">
    <property type="entry name" value="ApbE"/>
    <property type="match status" value="1"/>
</dbReference>
<organism evidence="23 24">
    <name type="scientific">Tenebrionibacter intestinalis</name>
    <dbReference type="NCBI Taxonomy" id="2799638"/>
    <lineage>
        <taxon>Bacteria</taxon>
        <taxon>Pseudomonadati</taxon>
        <taxon>Pseudomonadota</taxon>
        <taxon>Gammaproteobacteria</taxon>
        <taxon>Enterobacterales</taxon>
        <taxon>Enterobacteriaceae</taxon>
        <taxon>Tenebrionibacter/Tenebrionicola group</taxon>
        <taxon>Tenebrionibacter</taxon>
    </lineage>
</organism>
<proteinExistence type="inferred from homology"/>
<dbReference type="NCBIfam" id="NF007774">
    <property type="entry name" value="PRK10461.1"/>
    <property type="match status" value="1"/>
</dbReference>
<protein>
    <recommendedName>
        <fullName evidence="3 19">FAD:protein FMN transferase</fullName>
        <ecNumber evidence="2 19">2.7.1.180</ecNumber>
    </recommendedName>
    <alternativeName>
        <fullName evidence="15 19">Flavin transferase</fullName>
    </alternativeName>
</protein>
<evidence type="ECO:0000256" key="10">
    <source>
        <dbReference type="ARBA" id="ARBA00022827"/>
    </source>
</evidence>
<evidence type="ECO:0000256" key="20">
    <source>
        <dbReference type="PIRSR" id="PIRSR006268-1"/>
    </source>
</evidence>
<dbReference type="PROSITE" id="PS51257">
    <property type="entry name" value="PROKAR_LIPOPROTEIN"/>
    <property type="match status" value="1"/>
</dbReference>
<sequence length="348" mass="37856">MELLRLRYGLLAAVLLLSACDSAAPQATKQALVLEGKTMGTYWRVSVAGVDSARAPALRKKIQAQLDADDRLLSTWKPDSALSRFNQSRSTAPWPVSEAMSDIVTTSLRIGRKTDSAMDITIGPLVNLWGFGPEKQPINTPDQAQVEAARALTGLEHLRVINSAGQQWLQKDLPALYVDLSTVGEGFAADRLARLMEREGISRYLVSVGGAVTTRGLNAEGRAWRVAIQKPTDRENAAQAIVDLSGHGISTSGSYRNYYELNGQRISHVIDPTTGRPIQHRLVSATVIAPTALEADGWDTGLMVLGVEKAKKVALKEGLAVYLIVKEDNGFTTWMSPQFTSFLLSEKN</sequence>
<keyword evidence="5 22" id="KW-0997">Cell inner membrane</keyword>
<comment type="catalytic activity">
    <reaction evidence="16 19 22">
        <text>L-threonyl-[protein] + FAD = FMN-L-threonyl-[protein] + AMP + H(+)</text>
        <dbReference type="Rhea" id="RHEA:36847"/>
        <dbReference type="Rhea" id="RHEA-COMP:11060"/>
        <dbReference type="Rhea" id="RHEA-COMP:11061"/>
        <dbReference type="ChEBI" id="CHEBI:15378"/>
        <dbReference type="ChEBI" id="CHEBI:30013"/>
        <dbReference type="ChEBI" id="CHEBI:57692"/>
        <dbReference type="ChEBI" id="CHEBI:74257"/>
        <dbReference type="ChEBI" id="CHEBI:456215"/>
        <dbReference type="EC" id="2.7.1.180"/>
    </reaction>
</comment>
<evidence type="ECO:0000256" key="16">
    <source>
        <dbReference type="ARBA" id="ARBA00048540"/>
    </source>
</evidence>
<dbReference type="EC" id="2.7.1.180" evidence="2 19"/>
<evidence type="ECO:0000256" key="13">
    <source>
        <dbReference type="ARBA" id="ARBA00023139"/>
    </source>
</evidence>
<evidence type="ECO:0000256" key="14">
    <source>
        <dbReference type="ARBA" id="ARBA00023288"/>
    </source>
</evidence>
<keyword evidence="11 19" id="KW-0460">Magnesium</keyword>
<evidence type="ECO:0000256" key="1">
    <source>
        <dbReference type="ARBA" id="ARBA00008282"/>
    </source>
</evidence>
<feature type="binding site" evidence="20">
    <location>
        <begin position="117"/>
        <end position="119"/>
    </location>
    <ligand>
        <name>FAD</name>
        <dbReference type="ChEBI" id="CHEBI:57692"/>
    </ligand>
</feature>